<comment type="caution">
    <text evidence="17">The sequence shown here is derived from an EMBL/GenBank/DDBJ whole genome shotgun (WGS) entry which is preliminary data.</text>
</comment>
<dbReference type="SUPFAM" id="SSF47384">
    <property type="entry name" value="Homodimeric domain of signal transducing histidine kinase"/>
    <property type="match status" value="1"/>
</dbReference>
<evidence type="ECO:0000256" key="10">
    <source>
        <dbReference type="ARBA" id="ARBA00022989"/>
    </source>
</evidence>
<dbReference type="InterPro" id="IPR035965">
    <property type="entry name" value="PAS-like_dom_sf"/>
</dbReference>
<dbReference type="GO" id="GO:0005524">
    <property type="term" value="F:ATP binding"/>
    <property type="evidence" value="ECO:0007669"/>
    <property type="project" value="UniProtKB-KW"/>
</dbReference>
<keyword evidence="6 14" id="KW-0812">Transmembrane</keyword>
<evidence type="ECO:0000256" key="11">
    <source>
        <dbReference type="ARBA" id="ARBA00023012"/>
    </source>
</evidence>
<gene>
    <name evidence="17" type="ORF">FJQ54_00010</name>
</gene>
<evidence type="ECO:0000256" key="12">
    <source>
        <dbReference type="ARBA" id="ARBA00023136"/>
    </source>
</evidence>
<feature type="domain" description="PAS" evidence="16">
    <location>
        <begin position="447"/>
        <end position="483"/>
    </location>
</feature>
<organism evidence="17 18">
    <name type="scientific">Sandaracinobacter neustonicus</name>
    <dbReference type="NCBI Taxonomy" id="1715348"/>
    <lineage>
        <taxon>Bacteria</taxon>
        <taxon>Pseudomonadati</taxon>
        <taxon>Pseudomonadota</taxon>
        <taxon>Alphaproteobacteria</taxon>
        <taxon>Sphingomonadales</taxon>
        <taxon>Sphingosinicellaceae</taxon>
        <taxon>Sandaracinobacter</taxon>
    </lineage>
</organism>
<name>A0A501XZ12_9SPHN</name>
<dbReference type="GO" id="GO:0016020">
    <property type="term" value="C:membrane"/>
    <property type="evidence" value="ECO:0007669"/>
    <property type="project" value="UniProtKB-SubCell"/>
</dbReference>
<dbReference type="AlphaFoldDB" id="A0A501XZ12"/>
<dbReference type="Pfam" id="PF08448">
    <property type="entry name" value="PAS_4"/>
    <property type="match status" value="1"/>
</dbReference>
<dbReference type="GO" id="GO:0007234">
    <property type="term" value="P:osmosensory signaling via phosphorelay pathway"/>
    <property type="evidence" value="ECO:0007669"/>
    <property type="project" value="TreeGrafter"/>
</dbReference>
<dbReference type="SUPFAM" id="SSF55874">
    <property type="entry name" value="ATPase domain of HSP90 chaperone/DNA topoisomerase II/histidine kinase"/>
    <property type="match status" value="1"/>
</dbReference>
<dbReference type="PIRSF" id="PIRSF037347">
    <property type="entry name" value="STHK_CHASE2_PAS_prd"/>
    <property type="match status" value="1"/>
</dbReference>
<dbReference type="SUPFAM" id="SSF55785">
    <property type="entry name" value="PYP-like sensor domain (PAS domain)"/>
    <property type="match status" value="1"/>
</dbReference>
<feature type="region of interest" description="Disordered" evidence="13">
    <location>
        <begin position="1"/>
        <end position="21"/>
    </location>
</feature>
<dbReference type="RefSeq" id="WP_140926110.1">
    <property type="nucleotide sequence ID" value="NZ_VFSU01000001.1"/>
</dbReference>
<keyword evidence="10 14" id="KW-1133">Transmembrane helix</keyword>
<dbReference type="SMART" id="SM00091">
    <property type="entry name" value="PAS"/>
    <property type="match status" value="1"/>
</dbReference>
<dbReference type="Proteomes" id="UP000319897">
    <property type="component" value="Unassembled WGS sequence"/>
</dbReference>
<dbReference type="InterPro" id="IPR050351">
    <property type="entry name" value="BphY/WalK/GraS-like"/>
</dbReference>
<feature type="transmembrane region" description="Helical" evidence="14">
    <location>
        <begin position="351"/>
        <end position="369"/>
    </location>
</feature>
<dbReference type="CDD" id="cd00075">
    <property type="entry name" value="HATPase"/>
    <property type="match status" value="1"/>
</dbReference>
<dbReference type="CDD" id="cd00130">
    <property type="entry name" value="PAS"/>
    <property type="match status" value="1"/>
</dbReference>
<keyword evidence="12 14" id="KW-0472">Membrane</keyword>
<dbReference type="InterPro" id="IPR003594">
    <property type="entry name" value="HATPase_dom"/>
</dbReference>
<dbReference type="PROSITE" id="PS50112">
    <property type="entry name" value="PAS"/>
    <property type="match status" value="1"/>
</dbReference>
<evidence type="ECO:0000256" key="5">
    <source>
        <dbReference type="ARBA" id="ARBA00022679"/>
    </source>
</evidence>
<accession>A0A501XZ12</accession>
<evidence type="ECO:0000259" key="16">
    <source>
        <dbReference type="PROSITE" id="PS50112"/>
    </source>
</evidence>
<evidence type="ECO:0000313" key="17">
    <source>
        <dbReference type="EMBL" id="TPE65204.1"/>
    </source>
</evidence>
<dbReference type="InterPro" id="IPR036890">
    <property type="entry name" value="HATPase_C_sf"/>
</dbReference>
<reference evidence="17 18" key="1">
    <citation type="submission" date="2019-06" db="EMBL/GenBank/DDBJ databases">
        <authorList>
            <person name="Lee I."/>
            <person name="Jang G.I."/>
            <person name="Hwang C.Y."/>
        </authorList>
    </citation>
    <scope>NUCLEOTIDE SEQUENCE [LARGE SCALE GENOMIC DNA]</scope>
    <source>
        <strain evidence="17 18">PAMC 28131</strain>
    </source>
</reference>
<dbReference type="EC" id="2.7.13.3" evidence="3"/>
<keyword evidence="9" id="KW-0067">ATP-binding</keyword>
<dbReference type="PANTHER" id="PTHR42878">
    <property type="entry name" value="TWO-COMPONENT HISTIDINE KINASE"/>
    <property type="match status" value="1"/>
</dbReference>
<dbReference type="SMART" id="SM00387">
    <property type="entry name" value="HATPase_c"/>
    <property type="match status" value="1"/>
</dbReference>
<dbReference type="GO" id="GO:0000156">
    <property type="term" value="F:phosphorelay response regulator activity"/>
    <property type="evidence" value="ECO:0007669"/>
    <property type="project" value="TreeGrafter"/>
</dbReference>
<evidence type="ECO:0000256" key="2">
    <source>
        <dbReference type="ARBA" id="ARBA00004141"/>
    </source>
</evidence>
<dbReference type="GO" id="GO:0030295">
    <property type="term" value="F:protein kinase activator activity"/>
    <property type="evidence" value="ECO:0007669"/>
    <property type="project" value="TreeGrafter"/>
</dbReference>
<dbReference type="InterPro" id="IPR017181">
    <property type="entry name" value="Sig_transdc_His_kin_CHASE2"/>
</dbReference>
<dbReference type="InterPro" id="IPR007890">
    <property type="entry name" value="CHASE2"/>
</dbReference>
<dbReference type="FunFam" id="3.30.565.10:FF:000006">
    <property type="entry name" value="Sensor histidine kinase WalK"/>
    <property type="match status" value="1"/>
</dbReference>
<feature type="transmembrane region" description="Helical" evidence="14">
    <location>
        <begin position="36"/>
        <end position="56"/>
    </location>
</feature>
<keyword evidence="5" id="KW-0808">Transferase</keyword>
<feature type="transmembrane region" description="Helical" evidence="14">
    <location>
        <begin position="325"/>
        <end position="344"/>
    </location>
</feature>
<dbReference type="InterPro" id="IPR000014">
    <property type="entry name" value="PAS"/>
</dbReference>
<sequence>MNKPDHPVPAQPLEQPTPGSAVREPVEFSFQSRRMLVEWWAVLIAATVAILAISFLSPPVRADNLFYDFVLRLNPPRPSQRILIVAIDNPSLAELGRWPWKRDVHARLMDELREAGAAAVGFDVLVPEAADPAADQALAEAIRRNGRVIVASYIEVPGPNGAPALRVPPVLPVAKAARGIGHVTTRPDRDGVVRGIDMLTDGQGVRDLHLSEGVAALVQGDTARLDAPKPAPEAPVYAPSRNLIPFAGPSGSYAQLSYADVLNGRVPDDLLRDRIVLVGMTAAGMGDRFSTPMSGTLETMAGVELHANYVDSLLADRMIHPVPPWAWLLYSLTPVWMLMMSLLFLGPRINLWLGVGLGIGIFLVTLLGLALFRVWLPPAMAMIAIGLIYPLWGWRRLDLASRYMVAELRELRAEQDVLPRVREPVQGDPVEKQIMLMHEAIRDVRDLRQFIAQSLDSLPDAAVVTDLDGKVLIANDAADELFSRLVPGTLLGQPLAELFRGFDTDPRLPDRRAVELLAAMRARAIPEDGGYETRLADGTSLEIRLAFFTDAQGRPLGWIVRFADITELRASERQREDALRLLTHDMRAPQASILAVLESEGAKVPPELARRLERYAHQTLSLADDFVHLARAESGRFVVETFNLSDALLDAVDDLWPLADAKRIRIVSDVPDDEAMVTGDRALLTRAITNLIGNAIKYSDERTRIQARVRTTATTAICEIEDQGRGIAPDDLGKLFEPFQRLAPPEGAPAASAAPGAGLGLAFVRTVVERHRGRVMVSSVEGQGSTFGIELPLERG</sequence>
<dbReference type="PROSITE" id="PS50109">
    <property type="entry name" value="HIS_KIN"/>
    <property type="match status" value="1"/>
</dbReference>
<dbReference type="Gene3D" id="3.30.565.10">
    <property type="entry name" value="Histidine kinase-like ATPase, C-terminal domain"/>
    <property type="match status" value="1"/>
</dbReference>
<evidence type="ECO:0000313" key="18">
    <source>
        <dbReference type="Proteomes" id="UP000319897"/>
    </source>
</evidence>
<keyword evidence="18" id="KW-1185">Reference proteome</keyword>
<dbReference type="InterPro" id="IPR004358">
    <property type="entry name" value="Sig_transdc_His_kin-like_C"/>
</dbReference>
<evidence type="ECO:0000256" key="6">
    <source>
        <dbReference type="ARBA" id="ARBA00022692"/>
    </source>
</evidence>
<dbReference type="InterPro" id="IPR005467">
    <property type="entry name" value="His_kinase_dom"/>
</dbReference>
<dbReference type="Gene3D" id="3.30.450.20">
    <property type="entry name" value="PAS domain"/>
    <property type="match status" value="1"/>
</dbReference>
<dbReference type="OrthoDB" id="9789782at2"/>
<evidence type="ECO:0000256" key="14">
    <source>
        <dbReference type="SAM" id="Phobius"/>
    </source>
</evidence>
<comment type="subcellular location">
    <subcellularLocation>
        <location evidence="2">Membrane</location>
        <topology evidence="2">Multi-pass membrane protein</topology>
    </subcellularLocation>
</comment>
<dbReference type="SMART" id="SM01080">
    <property type="entry name" value="CHASE2"/>
    <property type="match status" value="1"/>
</dbReference>
<comment type="catalytic activity">
    <reaction evidence="1">
        <text>ATP + protein L-histidine = ADP + protein N-phospho-L-histidine.</text>
        <dbReference type="EC" id="2.7.13.3"/>
    </reaction>
</comment>
<evidence type="ECO:0000256" key="9">
    <source>
        <dbReference type="ARBA" id="ARBA00022840"/>
    </source>
</evidence>
<evidence type="ECO:0000256" key="8">
    <source>
        <dbReference type="ARBA" id="ARBA00022777"/>
    </source>
</evidence>
<evidence type="ECO:0000256" key="1">
    <source>
        <dbReference type="ARBA" id="ARBA00000085"/>
    </source>
</evidence>
<dbReference type="EMBL" id="VFSU01000001">
    <property type="protein sequence ID" value="TPE65204.1"/>
    <property type="molecule type" value="Genomic_DNA"/>
</dbReference>
<keyword evidence="4" id="KW-0597">Phosphoprotein</keyword>
<keyword evidence="8" id="KW-0418">Kinase</keyword>
<feature type="domain" description="Histidine kinase" evidence="15">
    <location>
        <begin position="581"/>
        <end position="795"/>
    </location>
</feature>
<dbReference type="Pfam" id="PF02518">
    <property type="entry name" value="HATPase_c"/>
    <property type="match status" value="1"/>
</dbReference>
<dbReference type="InterPro" id="IPR036097">
    <property type="entry name" value="HisK_dim/P_sf"/>
</dbReference>
<protein>
    <recommendedName>
        <fullName evidence="3">histidine kinase</fullName>
        <ecNumber evidence="3">2.7.13.3</ecNumber>
    </recommendedName>
</protein>
<evidence type="ECO:0000256" key="13">
    <source>
        <dbReference type="SAM" id="MobiDB-lite"/>
    </source>
</evidence>
<dbReference type="PRINTS" id="PR00344">
    <property type="entry name" value="BCTRLSENSOR"/>
</dbReference>
<evidence type="ECO:0000256" key="3">
    <source>
        <dbReference type="ARBA" id="ARBA00012438"/>
    </source>
</evidence>
<dbReference type="InterPro" id="IPR013656">
    <property type="entry name" value="PAS_4"/>
</dbReference>
<proteinExistence type="predicted"/>
<keyword evidence="11" id="KW-0902">Two-component regulatory system</keyword>
<dbReference type="Pfam" id="PF05226">
    <property type="entry name" value="CHASE2"/>
    <property type="match status" value="1"/>
</dbReference>
<evidence type="ECO:0000256" key="4">
    <source>
        <dbReference type="ARBA" id="ARBA00022553"/>
    </source>
</evidence>
<keyword evidence="7" id="KW-0547">Nucleotide-binding</keyword>
<evidence type="ECO:0000256" key="7">
    <source>
        <dbReference type="ARBA" id="ARBA00022741"/>
    </source>
</evidence>
<evidence type="ECO:0000259" key="15">
    <source>
        <dbReference type="PROSITE" id="PS50109"/>
    </source>
</evidence>
<dbReference type="PANTHER" id="PTHR42878:SF7">
    <property type="entry name" value="SENSOR HISTIDINE KINASE GLRK"/>
    <property type="match status" value="1"/>
</dbReference>
<dbReference type="GO" id="GO:0000155">
    <property type="term" value="F:phosphorelay sensor kinase activity"/>
    <property type="evidence" value="ECO:0007669"/>
    <property type="project" value="InterPro"/>
</dbReference>